<dbReference type="GO" id="GO:0000981">
    <property type="term" value="F:DNA-binding transcription factor activity, RNA polymerase II-specific"/>
    <property type="evidence" value="ECO:0007669"/>
    <property type="project" value="TreeGrafter"/>
</dbReference>
<keyword evidence="3" id="KW-0863">Zinc-finger</keyword>
<evidence type="ECO:0000256" key="4">
    <source>
        <dbReference type="ARBA" id="ARBA00022833"/>
    </source>
</evidence>
<feature type="domain" description="C2H2-type" evidence="6">
    <location>
        <begin position="70"/>
        <end position="90"/>
    </location>
</feature>
<dbReference type="InterPro" id="IPR013087">
    <property type="entry name" value="Znf_C2H2_type"/>
</dbReference>
<proteinExistence type="predicted"/>
<keyword evidence="2" id="KW-0479">Metal-binding</keyword>
<evidence type="ECO:0000256" key="3">
    <source>
        <dbReference type="ARBA" id="ARBA00022771"/>
    </source>
</evidence>
<dbReference type="InterPro" id="IPR051643">
    <property type="entry name" value="Transcr_Reg_ZincFinger"/>
</dbReference>
<dbReference type="EMBL" id="KK718826">
    <property type="protein sequence ID" value="KFO58736.1"/>
    <property type="molecule type" value="Genomic_DNA"/>
</dbReference>
<reference evidence="7 8" key="1">
    <citation type="submission" date="2014-04" db="EMBL/GenBank/DDBJ databases">
        <title>Genome evolution of avian class.</title>
        <authorList>
            <person name="Zhang G."/>
            <person name="Li C."/>
        </authorList>
    </citation>
    <scope>NUCLEOTIDE SEQUENCE [LARGE SCALE GENOMIC DNA]</scope>
    <source>
        <strain evidence="7">BGI_N302</strain>
    </source>
</reference>
<protein>
    <submittedName>
        <fullName evidence="7">Protein Wiz</fullName>
    </submittedName>
</protein>
<dbReference type="AlphaFoldDB" id="A0A091ENU9"/>
<evidence type="ECO:0000256" key="1">
    <source>
        <dbReference type="ARBA" id="ARBA00004123"/>
    </source>
</evidence>
<comment type="subcellular location">
    <subcellularLocation>
        <location evidence="1">Nucleus</location>
    </subcellularLocation>
</comment>
<evidence type="ECO:0000313" key="7">
    <source>
        <dbReference type="EMBL" id="KFO58736.1"/>
    </source>
</evidence>
<dbReference type="PANTHER" id="PTHR24396">
    <property type="entry name" value="ZINC FINGER PROTEIN"/>
    <property type="match status" value="1"/>
</dbReference>
<sequence length="114" mass="12795">GAARGRREKPLKKKPVPVLVPVPAPPRDFLMEEPLPLDVLLLDTPLEGPLELDDLLDSEATMLKNEERKCPYCPDRFHNGIGLANHVRGHLNRVGVSYNVRHFISAEEVKAIEQ</sequence>
<accession>A0A091ENU9</accession>
<name>A0A091ENU9_CORBR</name>
<evidence type="ECO:0000256" key="5">
    <source>
        <dbReference type="ARBA" id="ARBA00023242"/>
    </source>
</evidence>
<organism evidence="7 8">
    <name type="scientific">Corvus brachyrhynchos</name>
    <name type="common">American crow</name>
    <dbReference type="NCBI Taxonomy" id="85066"/>
    <lineage>
        <taxon>Eukaryota</taxon>
        <taxon>Metazoa</taxon>
        <taxon>Chordata</taxon>
        <taxon>Craniata</taxon>
        <taxon>Vertebrata</taxon>
        <taxon>Euteleostomi</taxon>
        <taxon>Archelosauria</taxon>
        <taxon>Archosauria</taxon>
        <taxon>Dinosauria</taxon>
        <taxon>Saurischia</taxon>
        <taxon>Theropoda</taxon>
        <taxon>Coelurosauria</taxon>
        <taxon>Aves</taxon>
        <taxon>Neognathae</taxon>
        <taxon>Neoaves</taxon>
        <taxon>Telluraves</taxon>
        <taxon>Australaves</taxon>
        <taxon>Passeriformes</taxon>
        <taxon>Corvoidea</taxon>
        <taxon>Corvidae</taxon>
        <taxon>Corvus</taxon>
    </lineage>
</organism>
<feature type="non-terminal residue" evidence="7">
    <location>
        <position position="114"/>
    </location>
</feature>
<dbReference type="STRING" id="85066.A0A091ENU9"/>
<keyword evidence="4" id="KW-0862">Zinc</keyword>
<evidence type="ECO:0000259" key="6">
    <source>
        <dbReference type="PROSITE" id="PS00028"/>
    </source>
</evidence>
<keyword evidence="5" id="KW-0539">Nucleus</keyword>
<dbReference type="GO" id="GO:0008270">
    <property type="term" value="F:zinc ion binding"/>
    <property type="evidence" value="ECO:0007669"/>
    <property type="project" value="UniProtKB-KW"/>
</dbReference>
<dbReference type="PANTHER" id="PTHR24396:SF22">
    <property type="entry name" value="PROTEIN WIZ"/>
    <property type="match status" value="1"/>
</dbReference>
<dbReference type="Proteomes" id="UP000052976">
    <property type="component" value="Unassembled WGS sequence"/>
</dbReference>
<evidence type="ECO:0000313" key="8">
    <source>
        <dbReference type="Proteomes" id="UP000052976"/>
    </source>
</evidence>
<evidence type="ECO:0000256" key="2">
    <source>
        <dbReference type="ARBA" id="ARBA00022723"/>
    </source>
</evidence>
<gene>
    <name evidence="7" type="ORF">N302_02699</name>
</gene>
<dbReference type="PROSITE" id="PS00028">
    <property type="entry name" value="ZINC_FINGER_C2H2_1"/>
    <property type="match status" value="1"/>
</dbReference>
<feature type="non-terminal residue" evidence="7">
    <location>
        <position position="1"/>
    </location>
</feature>
<keyword evidence="8" id="KW-1185">Reference proteome</keyword>
<dbReference type="GO" id="GO:0000978">
    <property type="term" value="F:RNA polymerase II cis-regulatory region sequence-specific DNA binding"/>
    <property type="evidence" value="ECO:0007669"/>
    <property type="project" value="TreeGrafter"/>
</dbReference>
<dbReference type="GO" id="GO:0005634">
    <property type="term" value="C:nucleus"/>
    <property type="evidence" value="ECO:0007669"/>
    <property type="project" value="UniProtKB-SubCell"/>
</dbReference>